<dbReference type="GO" id="GO:0071819">
    <property type="term" value="C:DUBm complex"/>
    <property type="evidence" value="ECO:0007669"/>
    <property type="project" value="TreeGrafter"/>
</dbReference>
<comment type="caution">
    <text evidence="2">The sequence shown here is derived from an EMBL/GenBank/DDBJ whole genome shotgun (WGS) entry which is preliminary data.</text>
</comment>
<protein>
    <submittedName>
        <fullName evidence="2">Uncharacterized protein</fullName>
    </submittedName>
</protein>
<reference evidence="2 3" key="1">
    <citation type="journal article" date="2018" name="Gigascience">
        <title>Genomes of trombidid mites reveal novel predicted allergens and laterally-transferred genes associated with secondary metabolism.</title>
        <authorList>
            <person name="Dong X."/>
            <person name="Chaisiri K."/>
            <person name="Xia D."/>
            <person name="Armstrong S.D."/>
            <person name="Fang Y."/>
            <person name="Donnelly M.J."/>
            <person name="Kadowaki T."/>
            <person name="McGarry J.W."/>
            <person name="Darby A.C."/>
            <person name="Makepeace B.L."/>
        </authorList>
    </citation>
    <scope>NUCLEOTIDE SEQUENCE [LARGE SCALE GENOMIC DNA]</scope>
    <source>
        <strain evidence="2">UoL-UT</strain>
    </source>
</reference>
<organism evidence="2 3">
    <name type="scientific">Leptotrombidium deliense</name>
    <dbReference type="NCBI Taxonomy" id="299467"/>
    <lineage>
        <taxon>Eukaryota</taxon>
        <taxon>Metazoa</taxon>
        <taxon>Ecdysozoa</taxon>
        <taxon>Arthropoda</taxon>
        <taxon>Chelicerata</taxon>
        <taxon>Arachnida</taxon>
        <taxon>Acari</taxon>
        <taxon>Acariformes</taxon>
        <taxon>Trombidiformes</taxon>
        <taxon>Prostigmata</taxon>
        <taxon>Anystina</taxon>
        <taxon>Parasitengona</taxon>
        <taxon>Trombiculoidea</taxon>
        <taxon>Trombiculidae</taxon>
        <taxon>Leptotrombidium</taxon>
    </lineage>
</organism>
<name>A0A443Q9D9_9ACAR</name>
<accession>A0A443Q9D9</accession>
<evidence type="ECO:0000313" key="2">
    <source>
        <dbReference type="EMBL" id="RWR99650.1"/>
    </source>
</evidence>
<dbReference type="EMBL" id="NCKV01062740">
    <property type="protein sequence ID" value="RWR99650.1"/>
    <property type="molecule type" value="Genomic_DNA"/>
</dbReference>
<sequence length="101" mass="11000">RGPARDRHPWTGLQPAEEQGVGLPRLQPQHRCLPLCPPSGEVPGRGAGQQPSRQPPIANSNHMNKSESDQEDNDGVSDNDWSCGSEKKAKKRTSDKNPNSP</sequence>
<feature type="region of interest" description="Disordered" evidence="1">
    <location>
        <begin position="1"/>
        <end position="101"/>
    </location>
</feature>
<evidence type="ECO:0000256" key="1">
    <source>
        <dbReference type="SAM" id="MobiDB-lite"/>
    </source>
</evidence>
<dbReference type="Proteomes" id="UP000288716">
    <property type="component" value="Unassembled WGS sequence"/>
</dbReference>
<keyword evidence="3" id="KW-1185">Reference proteome</keyword>
<gene>
    <name evidence="2" type="ORF">B4U80_05818</name>
</gene>
<evidence type="ECO:0000313" key="3">
    <source>
        <dbReference type="Proteomes" id="UP000288716"/>
    </source>
</evidence>
<dbReference type="GO" id="GO:0000124">
    <property type="term" value="C:SAGA complex"/>
    <property type="evidence" value="ECO:0007669"/>
    <property type="project" value="TreeGrafter"/>
</dbReference>
<feature type="non-terminal residue" evidence="2">
    <location>
        <position position="101"/>
    </location>
</feature>
<feature type="non-terminal residue" evidence="2">
    <location>
        <position position="1"/>
    </location>
</feature>
<dbReference type="GO" id="GO:0006357">
    <property type="term" value="P:regulation of transcription by RNA polymerase II"/>
    <property type="evidence" value="ECO:0007669"/>
    <property type="project" value="TreeGrafter"/>
</dbReference>
<dbReference type="VEuPathDB" id="VectorBase:LDEU014552"/>
<dbReference type="PANTHER" id="PTHR46367">
    <property type="entry name" value="ATAXIN-7-LIKE PROTEIN 3"/>
    <property type="match status" value="1"/>
</dbReference>
<dbReference type="STRING" id="299467.A0A443Q9D9"/>
<dbReference type="GO" id="GO:0003713">
    <property type="term" value="F:transcription coactivator activity"/>
    <property type="evidence" value="ECO:0007669"/>
    <property type="project" value="TreeGrafter"/>
</dbReference>
<dbReference type="InterPro" id="IPR051078">
    <property type="entry name" value="SGF11"/>
</dbReference>
<dbReference type="AlphaFoldDB" id="A0A443Q9D9"/>
<feature type="compositionally biased region" description="Polar residues" evidence="1">
    <location>
        <begin position="49"/>
        <end position="63"/>
    </location>
</feature>
<proteinExistence type="predicted"/>
<dbReference type="PANTHER" id="PTHR46367:SF1">
    <property type="entry name" value="ATAXIN-7-LIKE PROTEIN 3"/>
    <property type="match status" value="1"/>
</dbReference>